<sequence length="115" mass="12858">MIYDNKIFRSVTNTANGEVSGDTLFHYHQKGQIVWAEYGGGEISKGFLIATVQADDSLDVRYQHVNAAGELMTGRCQSTPEQLPDGRIRLYERWQWTSGDESSGESIVEEVITSI</sequence>
<comment type="caution">
    <text evidence="1">The sequence shown here is derived from an EMBL/GenBank/DDBJ whole genome shotgun (WGS) entry which is preliminary data.</text>
</comment>
<reference evidence="2" key="1">
    <citation type="journal article" date="2019" name="Int. J. Syst. Evol. Microbiol.">
        <title>The Global Catalogue of Microorganisms (GCM) 10K type strain sequencing project: providing services to taxonomists for standard genome sequencing and annotation.</title>
        <authorList>
            <consortium name="The Broad Institute Genomics Platform"/>
            <consortium name="The Broad Institute Genome Sequencing Center for Infectious Disease"/>
            <person name="Wu L."/>
            <person name="Ma J."/>
        </authorList>
    </citation>
    <scope>NUCLEOTIDE SEQUENCE [LARGE SCALE GENOMIC DNA]</scope>
    <source>
        <strain evidence="2">KCTC 42805</strain>
    </source>
</reference>
<organism evidence="1 2">
    <name type="scientific">Spirosoma soli</name>
    <dbReference type="NCBI Taxonomy" id="1770529"/>
    <lineage>
        <taxon>Bacteria</taxon>
        <taxon>Pseudomonadati</taxon>
        <taxon>Bacteroidota</taxon>
        <taxon>Cytophagia</taxon>
        <taxon>Cytophagales</taxon>
        <taxon>Cytophagaceae</taxon>
        <taxon>Spirosoma</taxon>
    </lineage>
</organism>
<dbReference type="InterPro" id="IPR058595">
    <property type="entry name" value="Avidin-like"/>
</dbReference>
<dbReference type="Proteomes" id="UP001597469">
    <property type="component" value="Unassembled WGS sequence"/>
</dbReference>
<dbReference type="RefSeq" id="WP_381525592.1">
    <property type="nucleotide sequence ID" value="NZ_JBHULN010000014.1"/>
</dbReference>
<dbReference type="EMBL" id="JBHULN010000014">
    <property type="protein sequence ID" value="MFD2572997.1"/>
    <property type="molecule type" value="Genomic_DNA"/>
</dbReference>
<dbReference type="Pfam" id="PF26421">
    <property type="entry name" value="Avidin_like"/>
    <property type="match status" value="1"/>
</dbReference>
<evidence type="ECO:0000313" key="1">
    <source>
        <dbReference type="EMBL" id="MFD2572997.1"/>
    </source>
</evidence>
<protein>
    <submittedName>
        <fullName evidence="1">N-acetylglutamate synthase</fullName>
    </submittedName>
</protein>
<accession>A0ABW5M7N3</accession>
<name>A0ABW5M7N3_9BACT</name>
<proteinExistence type="predicted"/>
<gene>
    <name evidence="1" type="ORF">ACFSUS_20310</name>
</gene>
<keyword evidence="2" id="KW-1185">Reference proteome</keyword>
<evidence type="ECO:0000313" key="2">
    <source>
        <dbReference type="Proteomes" id="UP001597469"/>
    </source>
</evidence>